<keyword evidence="3" id="KW-1185">Reference proteome</keyword>
<evidence type="ECO:0000313" key="3">
    <source>
        <dbReference type="Proteomes" id="UP001151760"/>
    </source>
</evidence>
<evidence type="ECO:0000256" key="1">
    <source>
        <dbReference type="SAM" id="MobiDB-lite"/>
    </source>
</evidence>
<sequence length="200" mass="22536">MIEDQDLIHVENTSMALLVKVREVRTMNSIYNLGRSEGFSNLQIHHVGGVWLWVQFPDEVSCLAFKNNTTMQQAFTSIKLGSSAFKKVALAFGTWKANIRDDTDSSDSDTPNDHTSESSFKKEQPDMNDTANDHTSDMNVTEPDVAETKPSEPFNEDNNDHLSSKTSSEPTYPPRFEHFKSTTQDYSSKHKHATNVDGFL</sequence>
<protein>
    <submittedName>
        <fullName evidence="2">Uncharacterized protein</fullName>
    </submittedName>
</protein>
<name>A0ABQ4YF35_9ASTR</name>
<dbReference type="EMBL" id="BQNB010010312">
    <property type="protein sequence ID" value="GJS75565.1"/>
    <property type="molecule type" value="Genomic_DNA"/>
</dbReference>
<proteinExistence type="predicted"/>
<organism evidence="2 3">
    <name type="scientific">Tanacetum coccineum</name>
    <dbReference type="NCBI Taxonomy" id="301880"/>
    <lineage>
        <taxon>Eukaryota</taxon>
        <taxon>Viridiplantae</taxon>
        <taxon>Streptophyta</taxon>
        <taxon>Embryophyta</taxon>
        <taxon>Tracheophyta</taxon>
        <taxon>Spermatophyta</taxon>
        <taxon>Magnoliopsida</taxon>
        <taxon>eudicotyledons</taxon>
        <taxon>Gunneridae</taxon>
        <taxon>Pentapetalae</taxon>
        <taxon>asterids</taxon>
        <taxon>campanulids</taxon>
        <taxon>Asterales</taxon>
        <taxon>Asteraceae</taxon>
        <taxon>Asteroideae</taxon>
        <taxon>Anthemideae</taxon>
        <taxon>Anthemidinae</taxon>
        <taxon>Tanacetum</taxon>
    </lineage>
</organism>
<feature type="region of interest" description="Disordered" evidence="1">
    <location>
        <begin position="100"/>
        <end position="200"/>
    </location>
</feature>
<gene>
    <name evidence="2" type="ORF">Tco_0725446</name>
</gene>
<feature type="compositionally biased region" description="Basic and acidic residues" evidence="1">
    <location>
        <begin position="111"/>
        <end position="136"/>
    </location>
</feature>
<accession>A0ABQ4YF35</accession>
<reference evidence="2" key="2">
    <citation type="submission" date="2022-01" db="EMBL/GenBank/DDBJ databases">
        <authorList>
            <person name="Yamashiro T."/>
            <person name="Shiraishi A."/>
            <person name="Satake H."/>
            <person name="Nakayama K."/>
        </authorList>
    </citation>
    <scope>NUCLEOTIDE SEQUENCE</scope>
</reference>
<dbReference type="Proteomes" id="UP001151760">
    <property type="component" value="Unassembled WGS sequence"/>
</dbReference>
<evidence type="ECO:0000313" key="2">
    <source>
        <dbReference type="EMBL" id="GJS75565.1"/>
    </source>
</evidence>
<comment type="caution">
    <text evidence="2">The sequence shown here is derived from an EMBL/GenBank/DDBJ whole genome shotgun (WGS) entry which is preliminary data.</text>
</comment>
<reference evidence="2" key="1">
    <citation type="journal article" date="2022" name="Int. J. Mol. Sci.">
        <title>Draft Genome of Tanacetum Coccineum: Genomic Comparison of Closely Related Tanacetum-Family Plants.</title>
        <authorList>
            <person name="Yamashiro T."/>
            <person name="Shiraishi A."/>
            <person name="Nakayama K."/>
            <person name="Satake H."/>
        </authorList>
    </citation>
    <scope>NUCLEOTIDE SEQUENCE</scope>
</reference>